<comment type="similarity">
    <text evidence="1 7">Belongs to the PAPS reductase family. CysD subfamily.</text>
</comment>
<dbReference type="InterPro" id="IPR050128">
    <property type="entry name" value="Sulfate_adenylyltrnsfr_sub2"/>
</dbReference>
<dbReference type="PANTHER" id="PTHR43196:SF1">
    <property type="entry name" value="SULFATE ADENYLYLTRANSFERASE SUBUNIT 2"/>
    <property type="match status" value="1"/>
</dbReference>
<dbReference type="InterPro" id="IPR014729">
    <property type="entry name" value="Rossmann-like_a/b/a_fold"/>
</dbReference>
<dbReference type="NCBIfam" id="NF003587">
    <property type="entry name" value="PRK05253.1"/>
    <property type="match status" value="1"/>
</dbReference>
<accession>A0A1X0DZF4</accession>
<dbReference type="EC" id="2.7.7.4" evidence="7"/>
<evidence type="ECO:0000313" key="9">
    <source>
        <dbReference type="EMBL" id="ORA77803.1"/>
    </source>
</evidence>
<keyword evidence="3 7" id="KW-0548">Nucleotidyltransferase</keyword>
<dbReference type="InterPro" id="IPR002500">
    <property type="entry name" value="PAPS_reduct_dom"/>
</dbReference>
<evidence type="ECO:0000256" key="1">
    <source>
        <dbReference type="ARBA" id="ARBA00008885"/>
    </source>
</evidence>
<dbReference type="GO" id="GO:0005524">
    <property type="term" value="F:ATP binding"/>
    <property type="evidence" value="ECO:0007669"/>
    <property type="project" value="UniProtKB-KW"/>
</dbReference>
<dbReference type="InterPro" id="IPR011784">
    <property type="entry name" value="SO4_adenylTrfase_ssu"/>
</dbReference>
<dbReference type="NCBIfam" id="NF009214">
    <property type="entry name" value="PRK12563.1"/>
    <property type="match status" value="1"/>
</dbReference>
<dbReference type="Gene3D" id="3.40.50.620">
    <property type="entry name" value="HUPs"/>
    <property type="match status" value="1"/>
</dbReference>
<dbReference type="FunFam" id="3.40.50.620:FF:000002">
    <property type="entry name" value="Sulfate adenylyltransferase subunit 2"/>
    <property type="match status" value="1"/>
</dbReference>
<evidence type="ECO:0000256" key="3">
    <source>
        <dbReference type="ARBA" id="ARBA00022695"/>
    </source>
</evidence>
<evidence type="ECO:0000256" key="2">
    <source>
        <dbReference type="ARBA" id="ARBA00022679"/>
    </source>
</evidence>
<dbReference type="UniPathway" id="UPA00140">
    <property type="reaction ID" value="UER00204"/>
</dbReference>
<proteinExistence type="inferred from homology"/>
<dbReference type="AlphaFoldDB" id="A0A1X0DZF4"/>
<evidence type="ECO:0000256" key="4">
    <source>
        <dbReference type="ARBA" id="ARBA00022741"/>
    </source>
</evidence>
<dbReference type="GO" id="GO:0000103">
    <property type="term" value="P:sulfate assimilation"/>
    <property type="evidence" value="ECO:0007669"/>
    <property type="project" value="UniProtKB-UniRule"/>
</dbReference>
<dbReference type="EMBL" id="MVHU01000028">
    <property type="protein sequence ID" value="ORA77803.1"/>
    <property type="molecule type" value="Genomic_DNA"/>
</dbReference>
<comment type="subunit">
    <text evidence="6">Heterodimer composed of CysD, the smaller subunit, and CysNC.</text>
</comment>
<keyword evidence="4 7" id="KW-0547">Nucleotide-binding</keyword>
<dbReference type="Pfam" id="PF01507">
    <property type="entry name" value="PAPS_reduct"/>
    <property type="match status" value="1"/>
</dbReference>
<comment type="catalytic activity">
    <reaction evidence="7">
        <text>sulfate + ATP + H(+) = adenosine 5'-phosphosulfate + diphosphate</text>
        <dbReference type="Rhea" id="RHEA:18133"/>
        <dbReference type="ChEBI" id="CHEBI:15378"/>
        <dbReference type="ChEBI" id="CHEBI:16189"/>
        <dbReference type="ChEBI" id="CHEBI:30616"/>
        <dbReference type="ChEBI" id="CHEBI:33019"/>
        <dbReference type="ChEBI" id="CHEBI:58243"/>
        <dbReference type="EC" id="2.7.7.4"/>
    </reaction>
</comment>
<dbReference type="Proteomes" id="UP000192713">
    <property type="component" value="Unassembled WGS sequence"/>
</dbReference>
<sequence>MTAPPAATTAGHYQLTHLRTLEAEAIHIIREVAAEFERPVLLFSGGKDSIVMLHLAVKAFAPGRLPFPVMHVDTGHNFEEVIAARDELVERTGVRLVVASVQDDIDAGRVVDDGPSRNPLQTVTLLRAIRENKFDAAFGGARRDEEKARAKERVFSFRDEFGQWDPKAQRPELWNLYNGRHRPGEHIRVFPLSNWTEFDIWSYIGAEEIALPTIYFAHQRKVFRRDGMLLADHEFLRPADGEEVFETSVRFRTVGDVTCTGCVESTAATVEAVIAETAVSRLTERGATRADDRISEAGMEDRKRQGYF</sequence>
<protein>
    <recommendedName>
        <fullName evidence="7">Sulfate adenylyltransferase subunit 2</fullName>
        <ecNumber evidence="7">2.7.7.4</ecNumber>
    </recommendedName>
    <alternativeName>
        <fullName evidence="7">ATP-sulfurylase small subunit</fullName>
    </alternativeName>
    <alternativeName>
        <fullName evidence="7">Sulfate adenylate transferase</fullName>
        <shortName evidence="7">SAT</shortName>
    </alternativeName>
</protein>
<comment type="caution">
    <text evidence="9">The sequence shown here is derived from an EMBL/GenBank/DDBJ whole genome shotgun (WGS) entry which is preliminary data.</text>
</comment>
<evidence type="ECO:0000256" key="7">
    <source>
        <dbReference type="HAMAP-Rule" id="MF_00064"/>
    </source>
</evidence>
<reference evidence="9 10" key="1">
    <citation type="submission" date="2017-02" db="EMBL/GenBank/DDBJ databases">
        <title>The new phylogeny of genus Mycobacterium.</title>
        <authorList>
            <person name="Tortoli E."/>
            <person name="Trovato A."/>
            <person name="Cirillo D.M."/>
        </authorList>
    </citation>
    <scope>NUCLEOTIDE SEQUENCE [LARGE SCALE GENOMIC DNA]</scope>
    <source>
        <strain evidence="9 10">DSM 45093</strain>
    </source>
</reference>
<dbReference type="HAMAP" id="MF_00064">
    <property type="entry name" value="Sulf_adenylyltr_sub2"/>
    <property type="match status" value="1"/>
</dbReference>
<keyword evidence="2 7" id="KW-0808">Transferase</keyword>
<dbReference type="SUPFAM" id="SSF52402">
    <property type="entry name" value="Adenine nucleotide alpha hydrolases-like"/>
    <property type="match status" value="1"/>
</dbReference>
<dbReference type="GO" id="GO:0004781">
    <property type="term" value="F:sulfate adenylyltransferase (ATP) activity"/>
    <property type="evidence" value="ECO:0007669"/>
    <property type="project" value="UniProtKB-UniRule"/>
</dbReference>
<evidence type="ECO:0000313" key="10">
    <source>
        <dbReference type="Proteomes" id="UP000192713"/>
    </source>
</evidence>
<dbReference type="PANTHER" id="PTHR43196">
    <property type="entry name" value="SULFATE ADENYLYLTRANSFERASE SUBUNIT 2"/>
    <property type="match status" value="1"/>
</dbReference>
<dbReference type="PIRSF" id="PIRSF002936">
    <property type="entry name" value="CysDAde_trans"/>
    <property type="match status" value="1"/>
</dbReference>
<comment type="pathway">
    <text evidence="7">Sulfur metabolism; hydrogen sulfide biosynthesis; sulfite from sulfate: step 1/3.</text>
</comment>
<keyword evidence="5 7" id="KW-0067">ATP-binding</keyword>
<gene>
    <name evidence="7" type="primary">cysD</name>
    <name evidence="9" type="ORF">BST28_16855</name>
</gene>
<evidence type="ECO:0000259" key="8">
    <source>
        <dbReference type="Pfam" id="PF01507"/>
    </source>
</evidence>
<organism evidence="9 10">
    <name type="scientific">Mycolicibacter kumamotonensis</name>
    <dbReference type="NCBI Taxonomy" id="354243"/>
    <lineage>
        <taxon>Bacteria</taxon>
        <taxon>Bacillati</taxon>
        <taxon>Actinomycetota</taxon>
        <taxon>Actinomycetes</taxon>
        <taxon>Mycobacteriales</taxon>
        <taxon>Mycobacteriaceae</taxon>
        <taxon>Mycolicibacter</taxon>
    </lineage>
</organism>
<dbReference type="GO" id="GO:0070814">
    <property type="term" value="P:hydrogen sulfide biosynthetic process"/>
    <property type="evidence" value="ECO:0007669"/>
    <property type="project" value="UniProtKB-UniRule"/>
</dbReference>
<evidence type="ECO:0000256" key="5">
    <source>
        <dbReference type="ARBA" id="ARBA00022840"/>
    </source>
</evidence>
<name>A0A1X0DZF4_9MYCO</name>
<feature type="domain" description="Phosphoadenosine phosphosulphate reductase" evidence="8">
    <location>
        <begin position="39"/>
        <end position="261"/>
    </location>
</feature>
<dbReference type="NCBIfam" id="TIGR02039">
    <property type="entry name" value="CysD"/>
    <property type="match status" value="1"/>
</dbReference>
<comment type="function">
    <text evidence="7">With CysN forms the ATP sulfurylase (ATPS) that catalyzes the adenylation of sulfate producing adenosine 5'-phosphosulfate (APS) and diphosphate, the first enzymatic step in sulfur assimilation pathway. APS synthesis involves the formation of a high-energy phosphoric-sulfuric acid anhydride bond driven by GTP hydrolysis by CysN coupled to ATP hydrolysis by CysD.</text>
</comment>
<evidence type="ECO:0000256" key="6">
    <source>
        <dbReference type="ARBA" id="ARBA00062688"/>
    </source>
</evidence>